<dbReference type="SUPFAM" id="SSF53850">
    <property type="entry name" value="Periplasmic binding protein-like II"/>
    <property type="match status" value="1"/>
</dbReference>
<accession>A0A1Y0EC15</accession>
<feature type="domain" description="HTH lysR-type" evidence="5">
    <location>
        <begin position="20"/>
        <end position="76"/>
    </location>
</feature>
<gene>
    <name evidence="6" type="primary">gbpR</name>
    <name evidence="6" type="ORF">LOKVESSMR4R_01851</name>
</gene>
<keyword evidence="7" id="KW-1185">Reference proteome</keyword>
<organism evidence="6 7">
    <name type="scientific">Yoonia vestfoldensis</name>
    <dbReference type="NCBI Taxonomy" id="245188"/>
    <lineage>
        <taxon>Bacteria</taxon>
        <taxon>Pseudomonadati</taxon>
        <taxon>Pseudomonadota</taxon>
        <taxon>Alphaproteobacteria</taxon>
        <taxon>Rhodobacterales</taxon>
        <taxon>Paracoccaceae</taxon>
        <taxon>Yoonia</taxon>
    </lineage>
</organism>
<dbReference type="InterPro" id="IPR005119">
    <property type="entry name" value="LysR_subst-bd"/>
</dbReference>
<reference evidence="6 7" key="1">
    <citation type="submission" date="2017-05" db="EMBL/GenBank/DDBJ databases">
        <title>Genome Sequence of Loktanella vestfoldensis Strain SMR4r Isolated from a Culture of the Diatom Skeletonema marinoi.</title>
        <authorList>
            <person name="Topel M."/>
            <person name="Pinder M.I.M."/>
            <person name="Johansson O.N."/>
            <person name="Kourtchenko O."/>
            <person name="Godhe A."/>
            <person name="Clarke A.K."/>
        </authorList>
    </citation>
    <scope>NUCLEOTIDE SEQUENCE [LARGE SCALE GENOMIC DNA]</scope>
    <source>
        <strain evidence="6 7">SMR4r</strain>
    </source>
</reference>
<dbReference type="Proteomes" id="UP000195273">
    <property type="component" value="Chromosome"/>
</dbReference>
<dbReference type="EMBL" id="CP021431">
    <property type="protein sequence ID" value="ARU01164.1"/>
    <property type="molecule type" value="Genomic_DNA"/>
</dbReference>
<evidence type="ECO:0000256" key="3">
    <source>
        <dbReference type="ARBA" id="ARBA00023125"/>
    </source>
</evidence>
<dbReference type="GO" id="GO:0005829">
    <property type="term" value="C:cytosol"/>
    <property type="evidence" value="ECO:0007669"/>
    <property type="project" value="TreeGrafter"/>
</dbReference>
<keyword evidence="4" id="KW-0804">Transcription</keyword>
<comment type="similarity">
    <text evidence="1">Belongs to the LysR transcriptional regulatory family.</text>
</comment>
<dbReference type="Gene3D" id="3.40.190.10">
    <property type="entry name" value="Periplasmic binding protein-like II"/>
    <property type="match status" value="2"/>
</dbReference>
<evidence type="ECO:0000256" key="1">
    <source>
        <dbReference type="ARBA" id="ARBA00009437"/>
    </source>
</evidence>
<dbReference type="InterPro" id="IPR000847">
    <property type="entry name" value="LysR_HTH_N"/>
</dbReference>
<dbReference type="Pfam" id="PF03466">
    <property type="entry name" value="LysR_substrate"/>
    <property type="match status" value="1"/>
</dbReference>
<sequence length="315" mass="34007">MHVLPLSATILRNRFTLRAKFRHMQVLIALAELGSMRRAASALGMTQPAISQMVAELERLVETALFQRHARGVTLTAAASELLPAAQSILASLDDAAERMSSRLQYGAGVIRIAASPAAAGALLQGRLDDFHQRFPDTHLHIVDPSPDMVAAGGALGDYDIHCTRKPAVVPAGWQFHDCVADRLTVICHPSHPLAQGGRVPVAALGDAVWLSHRVGSVARARLEDAATRHGWPQLTLCRINAHIPELTRELLMAGTRLSLMPRSVMLPWLQSGVLVEIDSALTQPLAPLGCLWRPESSARSVANAVMFLQEAGQQ</sequence>
<protein>
    <submittedName>
        <fullName evidence="6">HTH-type transcriptional regulator GbpR</fullName>
    </submittedName>
</protein>
<evidence type="ECO:0000259" key="5">
    <source>
        <dbReference type="PROSITE" id="PS50931"/>
    </source>
</evidence>
<dbReference type="AlphaFoldDB" id="A0A1Y0EC15"/>
<name>A0A1Y0EC15_9RHOB</name>
<dbReference type="SUPFAM" id="SSF46785">
    <property type="entry name" value="Winged helix' DNA-binding domain"/>
    <property type="match status" value="1"/>
</dbReference>
<dbReference type="InterPro" id="IPR036390">
    <property type="entry name" value="WH_DNA-bd_sf"/>
</dbReference>
<evidence type="ECO:0000313" key="7">
    <source>
        <dbReference type="Proteomes" id="UP000195273"/>
    </source>
</evidence>
<dbReference type="PANTHER" id="PTHR30419">
    <property type="entry name" value="HTH-TYPE TRANSCRIPTIONAL REGULATOR YBHD"/>
    <property type="match status" value="1"/>
</dbReference>
<dbReference type="PANTHER" id="PTHR30419:SF8">
    <property type="entry name" value="NITROGEN ASSIMILATION TRANSCRIPTIONAL ACTIVATOR-RELATED"/>
    <property type="match status" value="1"/>
</dbReference>
<dbReference type="Gene3D" id="1.10.10.10">
    <property type="entry name" value="Winged helix-like DNA-binding domain superfamily/Winged helix DNA-binding domain"/>
    <property type="match status" value="1"/>
</dbReference>
<dbReference type="Pfam" id="PF00126">
    <property type="entry name" value="HTH_1"/>
    <property type="match status" value="1"/>
</dbReference>
<dbReference type="InterPro" id="IPR050950">
    <property type="entry name" value="HTH-type_LysR_regulators"/>
</dbReference>
<dbReference type="GO" id="GO:0003677">
    <property type="term" value="F:DNA binding"/>
    <property type="evidence" value="ECO:0007669"/>
    <property type="project" value="UniProtKB-KW"/>
</dbReference>
<dbReference type="InterPro" id="IPR036388">
    <property type="entry name" value="WH-like_DNA-bd_sf"/>
</dbReference>
<dbReference type="PRINTS" id="PR00039">
    <property type="entry name" value="HTHLYSR"/>
</dbReference>
<evidence type="ECO:0000313" key="6">
    <source>
        <dbReference type="EMBL" id="ARU01164.1"/>
    </source>
</evidence>
<keyword evidence="3" id="KW-0238">DNA-binding</keyword>
<dbReference type="PROSITE" id="PS50931">
    <property type="entry name" value="HTH_LYSR"/>
    <property type="match status" value="1"/>
</dbReference>
<dbReference type="KEGG" id="lvs:LOKVESSMR4R_01851"/>
<dbReference type="GO" id="GO:0003700">
    <property type="term" value="F:DNA-binding transcription factor activity"/>
    <property type="evidence" value="ECO:0007669"/>
    <property type="project" value="InterPro"/>
</dbReference>
<evidence type="ECO:0000256" key="4">
    <source>
        <dbReference type="ARBA" id="ARBA00023163"/>
    </source>
</evidence>
<keyword evidence="2" id="KW-0805">Transcription regulation</keyword>
<proteinExistence type="inferred from homology"/>
<evidence type="ECO:0000256" key="2">
    <source>
        <dbReference type="ARBA" id="ARBA00023015"/>
    </source>
</evidence>